<reference evidence="3 4" key="1">
    <citation type="submission" date="2016-01" db="EMBL/GenBank/DDBJ databases">
        <title>Whole genome sequencing of Bhargavaea cecembensis T14.</title>
        <authorList>
            <person name="Hong K.W."/>
        </authorList>
    </citation>
    <scope>NUCLEOTIDE SEQUENCE [LARGE SCALE GENOMIC DNA]</scope>
    <source>
        <strain evidence="3 4">T14</strain>
    </source>
</reference>
<protein>
    <recommendedName>
        <fullName evidence="5">DUF1911 domain-containing protein</fullName>
    </recommendedName>
</protein>
<dbReference type="Proteomes" id="UP000076490">
    <property type="component" value="Unassembled WGS sequence"/>
</dbReference>
<accession>A0A165H6Q9</accession>
<organism evidence="3 4">
    <name type="scientific">Bhargavaea cecembensis</name>
    <dbReference type="NCBI Taxonomy" id="394098"/>
    <lineage>
        <taxon>Bacteria</taxon>
        <taxon>Bacillati</taxon>
        <taxon>Bacillota</taxon>
        <taxon>Bacilli</taxon>
        <taxon>Bacillales</taxon>
        <taxon>Caryophanaceae</taxon>
        <taxon>Bhargavaea</taxon>
    </lineage>
</organism>
<sequence>MRDHLKNEVYFSEYLEFQNNTIAEFEELLEMVIRECGADDEGVRNGYIALSGYHFNRLVAMYSADRPLDEIRDALPSLISLMEKTWEPDDLDSPDDYIELLWLLSIGIMLEIDDSLMARLDRLAQPYAPHDTLINFLLNARHAVSWRPRQTSFIFGYPYRLLLPVIEGEQHIQHLKSYLENDWYRGHNGMGWHDSHLHQNPIYRGYWSFESGAIVKILGMDDQFLKDVP</sequence>
<evidence type="ECO:0000313" key="3">
    <source>
        <dbReference type="EMBL" id="KZE38939.1"/>
    </source>
</evidence>
<proteinExistence type="predicted"/>
<dbReference type="SUPFAM" id="SSF140731">
    <property type="entry name" value="PA2201 C-terminal domain-like"/>
    <property type="match status" value="1"/>
</dbReference>
<feature type="domain" description="PoNi C-terminal" evidence="2">
    <location>
        <begin position="130"/>
        <end position="229"/>
    </location>
</feature>
<dbReference type="InterPro" id="IPR028983">
    <property type="entry name" value="PA2201-like_C"/>
</dbReference>
<dbReference type="Pfam" id="PF08928">
    <property type="entry name" value="PoNi_N"/>
    <property type="match status" value="1"/>
</dbReference>
<dbReference type="InterPro" id="IPR015024">
    <property type="entry name" value="PoNi_N"/>
</dbReference>
<evidence type="ECO:0008006" key="5">
    <source>
        <dbReference type="Google" id="ProtNLM"/>
    </source>
</evidence>
<dbReference type="Gene3D" id="1.10.3920.10">
    <property type="entry name" value="PA2201 C-terminal domain-like"/>
    <property type="match status" value="1"/>
</dbReference>
<gene>
    <name evidence="3" type="ORF">AV656_08550</name>
</gene>
<dbReference type="RefSeq" id="WP_063180971.1">
    <property type="nucleotide sequence ID" value="NZ_LQNT01000009.1"/>
</dbReference>
<dbReference type="InterPro" id="IPR015025">
    <property type="entry name" value="PoNi_C"/>
</dbReference>
<evidence type="ECO:0000259" key="1">
    <source>
        <dbReference type="Pfam" id="PF08928"/>
    </source>
</evidence>
<evidence type="ECO:0000313" key="4">
    <source>
        <dbReference type="Proteomes" id="UP000076490"/>
    </source>
</evidence>
<feature type="domain" description="PoNi N-terminal" evidence="1">
    <location>
        <begin position="2"/>
        <end position="120"/>
    </location>
</feature>
<dbReference type="AlphaFoldDB" id="A0A165H6Q9"/>
<comment type="caution">
    <text evidence="3">The sequence shown here is derived from an EMBL/GenBank/DDBJ whole genome shotgun (WGS) entry which is preliminary data.</text>
</comment>
<dbReference type="OrthoDB" id="2448567at2"/>
<dbReference type="Pfam" id="PF08929">
    <property type="entry name" value="PoNi_C"/>
    <property type="match status" value="1"/>
</dbReference>
<evidence type="ECO:0000259" key="2">
    <source>
        <dbReference type="Pfam" id="PF08929"/>
    </source>
</evidence>
<name>A0A165H6Q9_9BACL</name>
<dbReference type="EMBL" id="LQNT01000009">
    <property type="protein sequence ID" value="KZE38939.1"/>
    <property type="molecule type" value="Genomic_DNA"/>
</dbReference>